<accession>A0ABY2SA19</accession>
<evidence type="ECO:0000256" key="1">
    <source>
        <dbReference type="ARBA" id="ARBA00009437"/>
    </source>
</evidence>
<keyword evidence="7" id="KW-1185">Reference proteome</keyword>
<protein>
    <submittedName>
        <fullName evidence="6">LysR family transcriptional regulator</fullName>
    </submittedName>
</protein>
<evidence type="ECO:0000256" key="4">
    <source>
        <dbReference type="ARBA" id="ARBA00023163"/>
    </source>
</evidence>
<evidence type="ECO:0000313" key="7">
    <source>
        <dbReference type="Proteomes" id="UP000309992"/>
    </source>
</evidence>
<comment type="caution">
    <text evidence="6">The sequence shown here is derived from an EMBL/GenBank/DDBJ whole genome shotgun (WGS) entry which is preliminary data.</text>
</comment>
<comment type="similarity">
    <text evidence="1">Belongs to the LysR transcriptional regulatory family.</text>
</comment>
<keyword evidence="3" id="KW-0238">DNA-binding</keyword>
<evidence type="ECO:0000256" key="3">
    <source>
        <dbReference type="ARBA" id="ARBA00023125"/>
    </source>
</evidence>
<dbReference type="InterPro" id="IPR000847">
    <property type="entry name" value="LysR_HTH_N"/>
</dbReference>
<dbReference type="SUPFAM" id="SSF53850">
    <property type="entry name" value="Periplasmic binding protein-like II"/>
    <property type="match status" value="1"/>
</dbReference>
<dbReference type="RefSeq" id="WP_113644265.1">
    <property type="nucleotide sequence ID" value="NZ_SWMS01000002.1"/>
</dbReference>
<dbReference type="InterPro" id="IPR036388">
    <property type="entry name" value="WH-like_DNA-bd_sf"/>
</dbReference>
<reference evidence="6 7" key="1">
    <citation type="journal article" date="2015" name="Antonie Van Leeuwenhoek">
        <title>Prauserella endophytica sp. nov., an endophytic actinobacterium isolated from Tamarix taklamakanensis.</title>
        <authorList>
            <person name="Liu J.M."/>
            <person name="Habden X."/>
            <person name="Guo L."/>
            <person name="Tuo L."/>
            <person name="Jiang Z.K."/>
            <person name="Liu S.W."/>
            <person name="Liu X.F."/>
            <person name="Chen L."/>
            <person name="Li R.F."/>
            <person name="Zhang Y.Q."/>
            <person name="Sun C.H."/>
        </authorList>
    </citation>
    <scope>NUCLEOTIDE SEQUENCE [LARGE SCALE GENOMIC DNA]</scope>
    <source>
        <strain evidence="6 7">CGMCC 4.7182</strain>
    </source>
</reference>
<organism evidence="6 7">
    <name type="scientific">Prauserella endophytica</name>
    <dbReference type="NCBI Taxonomy" id="1592324"/>
    <lineage>
        <taxon>Bacteria</taxon>
        <taxon>Bacillati</taxon>
        <taxon>Actinomycetota</taxon>
        <taxon>Actinomycetes</taxon>
        <taxon>Pseudonocardiales</taxon>
        <taxon>Pseudonocardiaceae</taxon>
        <taxon>Prauserella</taxon>
        <taxon>Prauserella coralliicola group</taxon>
    </lineage>
</organism>
<feature type="domain" description="HTH lysR-type" evidence="5">
    <location>
        <begin position="1"/>
        <end position="58"/>
    </location>
</feature>
<keyword evidence="4" id="KW-0804">Transcription</keyword>
<dbReference type="CDD" id="cd08414">
    <property type="entry name" value="PBP2_LTTR_aromatics_like"/>
    <property type="match status" value="1"/>
</dbReference>
<proteinExistence type="inferred from homology"/>
<dbReference type="PANTHER" id="PTHR30346:SF30">
    <property type="entry name" value="SMALL NEUTRAL PROTEASE REGULATORY PROTEIN"/>
    <property type="match status" value="1"/>
</dbReference>
<evidence type="ECO:0000313" key="6">
    <source>
        <dbReference type="EMBL" id="TKG72740.1"/>
    </source>
</evidence>
<keyword evidence="2" id="KW-0805">Transcription regulation</keyword>
<dbReference type="PRINTS" id="PR00039">
    <property type="entry name" value="HTHLYSR"/>
</dbReference>
<dbReference type="InterPro" id="IPR036390">
    <property type="entry name" value="WH_DNA-bd_sf"/>
</dbReference>
<dbReference type="Pfam" id="PF00126">
    <property type="entry name" value="HTH_1"/>
    <property type="match status" value="1"/>
</dbReference>
<dbReference type="Gene3D" id="3.40.190.10">
    <property type="entry name" value="Periplasmic binding protein-like II"/>
    <property type="match status" value="2"/>
</dbReference>
<evidence type="ECO:0000259" key="5">
    <source>
        <dbReference type="PROSITE" id="PS50931"/>
    </source>
</evidence>
<dbReference type="Gene3D" id="1.10.10.10">
    <property type="entry name" value="Winged helix-like DNA-binding domain superfamily/Winged helix DNA-binding domain"/>
    <property type="match status" value="1"/>
</dbReference>
<name>A0ABY2SA19_9PSEU</name>
<sequence>MELRHLRYFAAVAEELHFGRAAERLGIRQPPLSQQIKALEDDLGVALFDRSSRRVRLTAAGQTLYPAARDILASVQAARRTTRRAGRGESGELSLGFVGSATNVLLPEALRAFRRDYPDVTLHLRELTTMQQAHALREGALDVGLLRPPLPADAAAGLTVDPVGAERLMAALPVDHPLAAERVVDAGRLAAEPFVLFPRELGPGLHDRILGYCAEAGFAPAIAQEAVQMQTIVALVASGLGVSVVPSSVARTRRQGAVFRPLRPSARVVHLAVARRRNEENPVARNFVTAVRRAAS</sequence>
<dbReference type="InterPro" id="IPR005119">
    <property type="entry name" value="LysR_subst-bd"/>
</dbReference>
<dbReference type="PANTHER" id="PTHR30346">
    <property type="entry name" value="TRANSCRIPTIONAL DUAL REGULATOR HCAR-RELATED"/>
    <property type="match status" value="1"/>
</dbReference>
<gene>
    <name evidence="6" type="ORF">FCN18_05765</name>
</gene>
<evidence type="ECO:0000256" key="2">
    <source>
        <dbReference type="ARBA" id="ARBA00023015"/>
    </source>
</evidence>
<dbReference type="PROSITE" id="PS50931">
    <property type="entry name" value="HTH_LYSR"/>
    <property type="match status" value="1"/>
</dbReference>
<dbReference type="SUPFAM" id="SSF46785">
    <property type="entry name" value="Winged helix' DNA-binding domain"/>
    <property type="match status" value="1"/>
</dbReference>
<dbReference type="Pfam" id="PF03466">
    <property type="entry name" value="LysR_substrate"/>
    <property type="match status" value="1"/>
</dbReference>
<dbReference type="EMBL" id="SWMS01000002">
    <property type="protein sequence ID" value="TKG72740.1"/>
    <property type="molecule type" value="Genomic_DNA"/>
</dbReference>
<dbReference type="Proteomes" id="UP000309992">
    <property type="component" value="Unassembled WGS sequence"/>
</dbReference>